<dbReference type="NCBIfam" id="NF038123">
    <property type="entry name" value="NF038123_dom"/>
    <property type="match status" value="1"/>
</dbReference>
<dbReference type="PANTHER" id="PTHR11311:SF15">
    <property type="entry name" value="SPONDIN-2"/>
    <property type="match status" value="1"/>
</dbReference>
<accession>A0A3G4ZNL8</accession>
<name>A0A3G4ZNL8_9VIRU</name>
<proteinExistence type="predicted"/>
<evidence type="ECO:0000256" key="1">
    <source>
        <dbReference type="SAM" id="Phobius"/>
    </source>
</evidence>
<sequence length="247" mass="27857">MQYMTENSTGTYSNNTLIYIIIIITVIIIICIFCGCTNRSNNEYMGNLGAKFNVTFRTNWGQRGTQNVINYPKPPKEEAPHTGNMFLAIHNSNYNPFTLGKNASKGVAESSMYGTNDTLIQEISNNRRNYNKYYTAPVLKTPGEYTFNVTANQKYPLMSFVTMIAPSPDWFTGVSSVNLMDIKKSKVIPVYTYDAGTDHGTKFVTFPKHPRGRNTKPISYLTSGEMFPNGLRSNIPPIGFIEIKRTY</sequence>
<dbReference type="GO" id="GO:0031012">
    <property type="term" value="C:extracellular matrix"/>
    <property type="evidence" value="ECO:0007669"/>
    <property type="project" value="TreeGrafter"/>
</dbReference>
<reference evidence="3" key="1">
    <citation type="submission" date="2018-10" db="EMBL/GenBank/DDBJ databases">
        <title>Hidden diversity of soil giant viruses.</title>
        <authorList>
            <person name="Schulz F."/>
            <person name="Alteio L."/>
            <person name="Goudeau D."/>
            <person name="Ryan E.M."/>
            <person name="Malmstrom R.R."/>
            <person name="Blanchard J."/>
            <person name="Woyke T."/>
        </authorList>
    </citation>
    <scope>NUCLEOTIDE SEQUENCE</scope>
    <source>
        <strain evidence="3">TEV1</strain>
    </source>
</reference>
<evidence type="ECO:0000259" key="2">
    <source>
        <dbReference type="PROSITE" id="PS51020"/>
    </source>
</evidence>
<dbReference type="InterPro" id="IPR051418">
    <property type="entry name" value="Spondin/Thrombospondin_T1"/>
</dbReference>
<dbReference type="PROSITE" id="PS51020">
    <property type="entry name" value="SPONDIN"/>
    <property type="match status" value="1"/>
</dbReference>
<dbReference type="Pfam" id="PF06468">
    <property type="entry name" value="Spond_N"/>
    <property type="match status" value="1"/>
</dbReference>
<dbReference type="Gene3D" id="2.60.40.2130">
    <property type="entry name" value="F-spondin domain"/>
    <property type="match status" value="1"/>
</dbReference>
<dbReference type="EMBL" id="MK071979">
    <property type="protein sequence ID" value="AYV75203.1"/>
    <property type="molecule type" value="Genomic_DNA"/>
</dbReference>
<protein>
    <recommendedName>
        <fullName evidence="2">Spondin domain-containing protein</fullName>
    </recommendedName>
</protein>
<gene>
    <name evidence="3" type="ORF">Terrestrivirus1_77</name>
</gene>
<evidence type="ECO:0000313" key="3">
    <source>
        <dbReference type="EMBL" id="AYV75203.1"/>
    </source>
</evidence>
<keyword evidence="1" id="KW-0812">Transmembrane</keyword>
<keyword evidence="1" id="KW-0472">Membrane</keyword>
<feature type="domain" description="Spondin" evidence="2">
    <location>
        <begin position="40"/>
        <end position="231"/>
    </location>
</feature>
<feature type="transmembrane region" description="Helical" evidence="1">
    <location>
        <begin position="16"/>
        <end position="36"/>
    </location>
</feature>
<dbReference type="InterPro" id="IPR009465">
    <property type="entry name" value="Spondin_N"/>
</dbReference>
<dbReference type="InterPro" id="IPR038678">
    <property type="entry name" value="Spondin_N_sf"/>
</dbReference>
<dbReference type="GO" id="GO:0007155">
    <property type="term" value="P:cell adhesion"/>
    <property type="evidence" value="ECO:0007669"/>
    <property type="project" value="TreeGrafter"/>
</dbReference>
<dbReference type="PANTHER" id="PTHR11311">
    <property type="entry name" value="SPONDIN"/>
    <property type="match status" value="1"/>
</dbReference>
<organism evidence="3">
    <name type="scientific">Terrestrivirus sp</name>
    <dbReference type="NCBI Taxonomy" id="2487775"/>
    <lineage>
        <taxon>Viruses</taxon>
        <taxon>Varidnaviria</taxon>
        <taxon>Bamfordvirae</taxon>
        <taxon>Nucleocytoviricota</taxon>
        <taxon>Megaviricetes</taxon>
        <taxon>Imitervirales</taxon>
        <taxon>Mimiviridae</taxon>
        <taxon>Klosneuvirinae</taxon>
    </lineage>
</organism>
<keyword evidence="1" id="KW-1133">Transmembrane helix</keyword>